<accession>A0ABD1LV91</accession>
<dbReference type="Gene3D" id="3.90.930.12">
    <property type="entry name" value="Ribosomal protein L6, alpha-beta domain"/>
    <property type="match status" value="1"/>
</dbReference>
<comment type="caution">
    <text evidence="1">The sequence shown here is derived from an EMBL/GenBank/DDBJ whole genome shotgun (WGS) entry which is preliminary data.</text>
</comment>
<gene>
    <name evidence="1" type="ORF">Fmac_020843</name>
</gene>
<organism evidence="1 2">
    <name type="scientific">Flemingia macrophylla</name>
    <dbReference type="NCBI Taxonomy" id="520843"/>
    <lineage>
        <taxon>Eukaryota</taxon>
        <taxon>Viridiplantae</taxon>
        <taxon>Streptophyta</taxon>
        <taxon>Embryophyta</taxon>
        <taxon>Tracheophyta</taxon>
        <taxon>Spermatophyta</taxon>
        <taxon>Magnoliopsida</taxon>
        <taxon>eudicotyledons</taxon>
        <taxon>Gunneridae</taxon>
        <taxon>Pentapetalae</taxon>
        <taxon>rosids</taxon>
        <taxon>fabids</taxon>
        <taxon>Fabales</taxon>
        <taxon>Fabaceae</taxon>
        <taxon>Papilionoideae</taxon>
        <taxon>50 kb inversion clade</taxon>
        <taxon>NPAAA clade</taxon>
        <taxon>indigoferoid/millettioid clade</taxon>
        <taxon>Phaseoleae</taxon>
        <taxon>Flemingia</taxon>
    </lineage>
</organism>
<evidence type="ECO:0000313" key="2">
    <source>
        <dbReference type="Proteomes" id="UP001603857"/>
    </source>
</evidence>
<dbReference type="AlphaFoldDB" id="A0ABD1LV91"/>
<dbReference type="EMBL" id="JBGMDY010000007">
    <property type="protein sequence ID" value="KAL2327416.1"/>
    <property type="molecule type" value="Genomic_DNA"/>
</dbReference>
<dbReference type="Proteomes" id="UP001603857">
    <property type="component" value="Unassembled WGS sequence"/>
</dbReference>
<evidence type="ECO:0008006" key="3">
    <source>
        <dbReference type="Google" id="ProtNLM"/>
    </source>
</evidence>
<sequence length="278" mass="31821">MNHSRPINSSIKVTGSGKPYFWVGFSCRVKGLSPNPIGSSIYMRKVDLPDGVTVVGSEKVKDELVLEGNDIELVSRFCALSLTRYCIFIFVFPPPLASTSPIFVFLPSFAPISPSSAPIAHFLHLGPLFLPLKKLSFPPLKTANPIVEMRGYARRMRRSVQNDLQLHQIKGTQGVHRRSQEALWLYLLFNLGRLSGEDMLLVREEFNYGVQEQDEICEKRVVRMKEWWDFILTLKNDVRSLRNVAFMEMMGERETMVDYDARLTGWQNGTITVLDWMM</sequence>
<protein>
    <recommendedName>
        <fullName evidence="3">Ubiquitin-like domain-containing protein</fullName>
    </recommendedName>
</protein>
<dbReference type="InterPro" id="IPR036789">
    <property type="entry name" value="Ribosomal_uL6-like_a/b-dom_sf"/>
</dbReference>
<proteinExistence type="predicted"/>
<name>A0ABD1LV91_9FABA</name>
<keyword evidence="2" id="KW-1185">Reference proteome</keyword>
<evidence type="ECO:0000313" key="1">
    <source>
        <dbReference type="EMBL" id="KAL2327416.1"/>
    </source>
</evidence>
<reference evidence="1 2" key="1">
    <citation type="submission" date="2024-08" db="EMBL/GenBank/DDBJ databases">
        <title>Insights into the chromosomal genome structure of Flemingia macrophylla.</title>
        <authorList>
            <person name="Ding Y."/>
            <person name="Zhao Y."/>
            <person name="Bi W."/>
            <person name="Wu M."/>
            <person name="Zhao G."/>
            <person name="Gong Y."/>
            <person name="Li W."/>
            <person name="Zhang P."/>
        </authorList>
    </citation>
    <scope>NUCLEOTIDE SEQUENCE [LARGE SCALE GENOMIC DNA]</scope>
    <source>
        <strain evidence="1">DYQJB</strain>
        <tissue evidence="1">Leaf</tissue>
    </source>
</reference>